<dbReference type="HOGENOM" id="CLU_2980670_0_0_1"/>
<gene>
    <name evidence="1" type="ORF">CY34DRAFT_798025</name>
</gene>
<name>A0A0D0B3D5_9AGAM</name>
<evidence type="ECO:0000313" key="2">
    <source>
        <dbReference type="Proteomes" id="UP000054485"/>
    </source>
</evidence>
<dbReference type="Proteomes" id="UP000054485">
    <property type="component" value="Unassembled WGS sequence"/>
</dbReference>
<accession>A0A0D0B3D5</accession>
<dbReference type="EMBL" id="KN835137">
    <property type="protein sequence ID" value="KIK48536.1"/>
    <property type="molecule type" value="Genomic_DNA"/>
</dbReference>
<sequence>MQFTLRSSRCLNNNQRLKITGCNNLVQERKDERESAAIRAYVYRRCIFESYPMPIMLV</sequence>
<dbReference type="AlphaFoldDB" id="A0A0D0B3D5"/>
<dbReference type="InParanoid" id="A0A0D0B3D5"/>
<organism evidence="1 2">
    <name type="scientific">Suillus luteus UH-Slu-Lm8-n1</name>
    <dbReference type="NCBI Taxonomy" id="930992"/>
    <lineage>
        <taxon>Eukaryota</taxon>
        <taxon>Fungi</taxon>
        <taxon>Dikarya</taxon>
        <taxon>Basidiomycota</taxon>
        <taxon>Agaricomycotina</taxon>
        <taxon>Agaricomycetes</taxon>
        <taxon>Agaricomycetidae</taxon>
        <taxon>Boletales</taxon>
        <taxon>Suillineae</taxon>
        <taxon>Suillaceae</taxon>
        <taxon>Suillus</taxon>
    </lineage>
</organism>
<evidence type="ECO:0000313" key="1">
    <source>
        <dbReference type="EMBL" id="KIK48536.1"/>
    </source>
</evidence>
<reference evidence="1 2" key="1">
    <citation type="submission" date="2014-04" db="EMBL/GenBank/DDBJ databases">
        <authorList>
            <consortium name="DOE Joint Genome Institute"/>
            <person name="Kuo A."/>
            <person name="Ruytinx J."/>
            <person name="Rineau F."/>
            <person name="Colpaert J."/>
            <person name="Kohler A."/>
            <person name="Nagy L.G."/>
            <person name="Floudas D."/>
            <person name="Copeland A."/>
            <person name="Barry K.W."/>
            <person name="Cichocki N."/>
            <person name="Veneault-Fourrey C."/>
            <person name="LaButti K."/>
            <person name="Lindquist E.A."/>
            <person name="Lipzen A."/>
            <person name="Lundell T."/>
            <person name="Morin E."/>
            <person name="Murat C."/>
            <person name="Sun H."/>
            <person name="Tunlid A."/>
            <person name="Henrissat B."/>
            <person name="Grigoriev I.V."/>
            <person name="Hibbett D.S."/>
            <person name="Martin F."/>
            <person name="Nordberg H.P."/>
            <person name="Cantor M.N."/>
            <person name="Hua S.X."/>
        </authorList>
    </citation>
    <scope>NUCLEOTIDE SEQUENCE [LARGE SCALE GENOMIC DNA]</scope>
    <source>
        <strain evidence="1 2">UH-Slu-Lm8-n1</strain>
    </source>
</reference>
<protein>
    <submittedName>
        <fullName evidence="1">Uncharacterized protein</fullName>
    </submittedName>
</protein>
<keyword evidence="2" id="KW-1185">Reference proteome</keyword>
<proteinExistence type="predicted"/>
<reference evidence="2" key="2">
    <citation type="submission" date="2015-01" db="EMBL/GenBank/DDBJ databases">
        <title>Evolutionary Origins and Diversification of the Mycorrhizal Mutualists.</title>
        <authorList>
            <consortium name="DOE Joint Genome Institute"/>
            <consortium name="Mycorrhizal Genomics Consortium"/>
            <person name="Kohler A."/>
            <person name="Kuo A."/>
            <person name="Nagy L.G."/>
            <person name="Floudas D."/>
            <person name="Copeland A."/>
            <person name="Barry K.W."/>
            <person name="Cichocki N."/>
            <person name="Veneault-Fourrey C."/>
            <person name="LaButti K."/>
            <person name="Lindquist E.A."/>
            <person name="Lipzen A."/>
            <person name="Lundell T."/>
            <person name="Morin E."/>
            <person name="Murat C."/>
            <person name="Riley R."/>
            <person name="Ohm R."/>
            <person name="Sun H."/>
            <person name="Tunlid A."/>
            <person name="Henrissat B."/>
            <person name="Grigoriev I.V."/>
            <person name="Hibbett D.S."/>
            <person name="Martin F."/>
        </authorList>
    </citation>
    <scope>NUCLEOTIDE SEQUENCE [LARGE SCALE GENOMIC DNA]</scope>
    <source>
        <strain evidence="2">UH-Slu-Lm8-n1</strain>
    </source>
</reference>